<gene>
    <name evidence="1" type="ORF">CBW42_09150</name>
</gene>
<dbReference type="AlphaFoldDB" id="A0A252F320"/>
<dbReference type="Proteomes" id="UP000194903">
    <property type="component" value="Unassembled WGS sequence"/>
</dbReference>
<dbReference type="Gene3D" id="3.40.50.1000">
    <property type="entry name" value="HAD superfamily/HAD-like"/>
    <property type="match status" value="1"/>
</dbReference>
<dbReference type="SUPFAM" id="SSF56784">
    <property type="entry name" value="HAD-like"/>
    <property type="match status" value="1"/>
</dbReference>
<protein>
    <submittedName>
        <fullName evidence="1">Phosphoglycolate phosphatase</fullName>
    </submittedName>
</protein>
<dbReference type="OrthoDB" id="9796026at2"/>
<evidence type="ECO:0000313" key="1">
    <source>
        <dbReference type="EMBL" id="OUM20204.1"/>
    </source>
</evidence>
<dbReference type="InterPro" id="IPR036412">
    <property type="entry name" value="HAD-like_sf"/>
</dbReference>
<reference evidence="1 2" key="1">
    <citation type="submission" date="2017-05" db="EMBL/GenBank/DDBJ databases">
        <title>Butyricicoccus porcorum sp. nov. a butyrate-producing bacterium from the swine intestinal tract.</title>
        <authorList>
            <person name="Trachsel J."/>
            <person name="Humphrey S."/>
            <person name="Allen H.K."/>
        </authorList>
    </citation>
    <scope>NUCLEOTIDE SEQUENCE [LARGE SCALE GENOMIC DNA]</scope>
    <source>
        <strain evidence="1">BB10</strain>
    </source>
</reference>
<dbReference type="CDD" id="cd01427">
    <property type="entry name" value="HAD_like"/>
    <property type="match status" value="1"/>
</dbReference>
<comment type="caution">
    <text evidence="1">The sequence shown here is derived from an EMBL/GenBank/DDBJ whole genome shotgun (WGS) entry which is preliminary data.</text>
</comment>
<dbReference type="InterPro" id="IPR023214">
    <property type="entry name" value="HAD_sf"/>
</dbReference>
<accession>A0A252F320</accession>
<dbReference type="RefSeq" id="WP_087020316.1">
    <property type="nucleotide sequence ID" value="NZ_CP178353.1"/>
</dbReference>
<name>A0A252F320_9FIRM</name>
<keyword evidence="2" id="KW-1185">Reference proteome</keyword>
<proteinExistence type="predicted"/>
<organism evidence="1 2">
    <name type="scientific">Butyricicoccus porcorum</name>
    <dbReference type="NCBI Taxonomy" id="1945634"/>
    <lineage>
        <taxon>Bacteria</taxon>
        <taxon>Bacillati</taxon>
        <taxon>Bacillota</taxon>
        <taxon>Clostridia</taxon>
        <taxon>Eubacteriales</taxon>
        <taxon>Butyricicoccaceae</taxon>
        <taxon>Butyricicoccus</taxon>
    </lineage>
</organism>
<dbReference type="EMBL" id="NHOC01000007">
    <property type="protein sequence ID" value="OUM20204.1"/>
    <property type="molecule type" value="Genomic_DNA"/>
</dbReference>
<evidence type="ECO:0000313" key="2">
    <source>
        <dbReference type="Proteomes" id="UP000194903"/>
    </source>
</evidence>
<sequence>MANQLERFVKRKNYLVFVDSDGCAMDTMERKHTQCFGPGLVAEWGLEPARGLVLSRWNEINLYSMTRGINRFEGLALILKEISDAGGDIPGLDDLLRWTSAGGVLNHRTLRAEIEQTDSICLKKALLWSREVNRQVALLPKEDRRPFEGVQRALARAHRYADVAVISNAPLETVLEEWDMYGLLEHTDIVLAEDCGSKERCIAGLLEMGYSRDHVLACGDACDDLRAAERSGVFFYPILVKHENESWAEFASDGLNCLRTGTYAGAYQQEKIEQFLANLSK</sequence>